<dbReference type="PANTHER" id="PTHR48043">
    <property type="entry name" value="EG:EG0003.4 PROTEIN-RELATED"/>
    <property type="match status" value="1"/>
</dbReference>
<comment type="caution">
    <text evidence="3">The sequence shown here is derived from an EMBL/GenBank/DDBJ whole genome shotgun (WGS) entry which is preliminary data.</text>
</comment>
<dbReference type="EMBL" id="PVWJ01000102">
    <property type="protein sequence ID" value="PSB01522.1"/>
    <property type="molecule type" value="Genomic_DNA"/>
</dbReference>
<keyword evidence="2" id="KW-0808">Transferase</keyword>
<evidence type="ECO:0000256" key="1">
    <source>
        <dbReference type="ARBA" id="ARBA00022676"/>
    </source>
</evidence>
<accession>A0A2T1BZV6</accession>
<keyword evidence="1" id="KW-0328">Glycosyltransferase</keyword>
<dbReference type="SUPFAM" id="SSF53756">
    <property type="entry name" value="UDP-Glycosyltransferase/glycogen phosphorylase"/>
    <property type="match status" value="1"/>
</dbReference>
<dbReference type="Proteomes" id="UP000238762">
    <property type="component" value="Unassembled WGS sequence"/>
</dbReference>
<gene>
    <name evidence="3" type="ORF">C7B64_17820</name>
</gene>
<dbReference type="InterPro" id="IPR002213">
    <property type="entry name" value="UDP_glucos_trans"/>
</dbReference>
<dbReference type="GO" id="GO:0008194">
    <property type="term" value="F:UDP-glycosyltransferase activity"/>
    <property type="evidence" value="ECO:0007669"/>
    <property type="project" value="InterPro"/>
</dbReference>
<evidence type="ECO:0000313" key="4">
    <source>
        <dbReference type="Proteomes" id="UP000238762"/>
    </source>
</evidence>
<evidence type="ECO:0008006" key="5">
    <source>
        <dbReference type="Google" id="ProtNLM"/>
    </source>
</evidence>
<dbReference type="CDD" id="cd03784">
    <property type="entry name" value="GT1_Gtf-like"/>
    <property type="match status" value="1"/>
</dbReference>
<dbReference type="PANTHER" id="PTHR48043:SF145">
    <property type="entry name" value="FI06409P-RELATED"/>
    <property type="match status" value="1"/>
</dbReference>
<dbReference type="Pfam" id="PF00201">
    <property type="entry name" value="UDPGT"/>
    <property type="match status" value="1"/>
</dbReference>
<sequence>MKKRNHSSCYILFVSIPLVGHINPLLRQAEELDRRGYRVGIASTREIRTYIKANLAVSQPVDFLDLGTIESLLETWYEVEKEACKEKFFWQSSRKILNCLYLLYPWFFDRLLDRVKCDRPDLMVVDFSTRAGIDVAEAEGIPAIVNNPCLLTTISVEYLPLVTKVPLPFSGHSVHQIPWHTPYSYPLLRWLSGRIIDFTLGRQLNRLRASRGLGSIDVHRAWGDHTVLVNSAFGLEYPRPLPTNIQMIGPAIASSVEPLDAETNEWLDRGLPVVYVNLGTVARATANQLQRMYRALAGSSFRVWWILRTDLQKYLPDAIAPNIRLDNWGPPLLSILQHPNVKVFVSHCGINSVQESLFAGTPIVGIPMFADQFDMAMRVKDAGVGLFVDKLAFTVSELRGAIEQVLSNSSFLKPIPALQASFRQAGGVSRAADIIELELSKLNPCNK</sequence>
<dbReference type="Gene3D" id="3.40.50.2000">
    <property type="entry name" value="Glycogen Phosphorylase B"/>
    <property type="match status" value="2"/>
</dbReference>
<keyword evidence="4" id="KW-1185">Reference proteome</keyword>
<dbReference type="AlphaFoldDB" id="A0A2T1BZV6"/>
<dbReference type="InterPro" id="IPR050271">
    <property type="entry name" value="UDP-glycosyltransferase"/>
</dbReference>
<evidence type="ECO:0000256" key="2">
    <source>
        <dbReference type="ARBA" id="ARBA00022679"/>
    </source>
</evidence>
<reference evidence="3 4" key="2">
    <citation type="submission" date="2018-03" db="EMBL/GenBank/DDBJ databases">
        <title>The ancient ancestry and fast evolution of plastids.</title>
        <authorList>
            <person name="Moore K.R."/>
            <person name="Magnabosco C."/>
            <person name="Momper L."/>
            <person name="Gold D.A."/>
            <person name="Bosak T."/>
            <person name="Fournier G.P."/>
        </authorList>
    </citation>
    <scope>NUCLEOTIDE SEQUENCE [LARGE SCALE GENOMIC DNA]</scope>
    <source>
        <strain evidence="3 4">CCAP 1448/3</strain>
    </source>
</reference>
<proteinExistence type="predicted"/>
<reference evidence="3 4" key="1">
    <citation type="submission" date="2018-02" db="EMBL/GenBank/DDBJ databases">
        <authorList>
            <person name="Cohen D.B."/>
            <person name="Kent A.D."/>
        </authorList>
    </citation>
    <scope>NUCLEOTIDE SEQUENCE [LARGE SCALE GENOMIC DNA]</scope>
    <source>
        <strain evidence="3 4">CCAP 1448/3</strain>
    </source>
</reference>
<evidence type="ECO:0000313" key="3">
    <source>
        <dbReference type="EMBL" id="PSB01522.1"/>
    </source>
</evidence>
<protein>
    <recommendedName>
        <fullName evidence="5">UDP-glucuronosyltransferase</fullName>
    </recommendedName>
</protein>
<dbReference type="OrthoDB" id="9805366at2"/>
<name>A0A2T1BZV6_9CYAN</name>
<dbReference type="RefSeq" id="WP_106290002.1">
    <property type="nucleotide sequence ID" value="NZ_CAWNTC010000132.1"/>
</dbReference>
<organism evidence="3 4">
    <name type="scientific">Merismopedia glauca CCAP 1448/3</name>
    <dbReference type="NCBI Taxonomy" id="1296344"/>
    <lineage>
        <taxon>Bacteria</taxon>
        <taxon>Bacillati</taxon>
        <taxon>Cyanobacteriota</taxon>
        <taxon>Cyanophyceae</taxon>
        <taxon>Synechococcales</taxon>
        <taxon>Merismopediaceae</taxon>
        <taxon>Merismopedia</taxon>
    </lineage>
</organism>